<dbReference type="PANTHER" id="PTHR45982">
    <property type="entry name" value="REGULATOR OF CHROMOSOME CONDENSATION"/>
    <property type="match status" value="1"/>
</dbReference>
<keyword evidence="8" id="KW-1185">Reference proteome</keyword>
<protein>
    <submittedName>
        <fullName evidence="7">Alpha-tubulin suppressor-like RCC1 family protein</fullName>
    </submittedName>
</protein>
<dbReference type="Proteomes" id="UP000239415">
    <property type="component" value="Unassembled WGS sequence"/>
</dbReference>
<dbReference type="GO" id="GO:0000272">
    <property type="term" value="P:polysaccharide catabolic process"/>
    <property type="evidence" value="ECO:0007669"/>
    <property type="project" value="UniProtKB-KW"/>
</dbReference>
<dbReference type="PRINTS" id="PR00633">
    <property type="entry name" value="RCCNDNSATION"/>
</dbReference>
<dbReference type="GO" id="GO:0016798">
    <property type="term" value="F:hydrolase activity, acting on glycosyl bonds"/>
    <property type="evidence" value="ECO:0007669"/>
    <property type="project" value="UniProtKB-KW"/>
</dbReference>
<feature type="region of interest" description="Disordered" evidence="5">
    <location>
        <begin position="503"/>
        <end position="535"/>
    </location>
</feature>
<keyword evidence="2" id="KW-0677">Repeat</keyword>
<dbReference type="Pfam" id="PF17957">
    <property type="entry name" value="Big_7"/>
    <property type="match status" value="1"/>
</dbReference>
<dbReference type="Pfam" id="PF25390">
    <property type="entry name" value="WD40_RLD"/>
    <property type="match status" value="1"/>
</dbReference>
<comment type="caution">
    <text evidence="7">The sequence shown here is derived from an EMBL/GenBank/DDBJ whole genome shotgun (WGS) entry which is preliminary data.</text>
</comment>
<evidence type="ECO:0000259" key="6">
    <source>
        <dbReference type="PROSITE" id="PS50853"/>
    </source>
</evidence>
<feature type="domain" description="Fibronectin type-III" evidence="6">
    <location>
        <begin position="385"/>
        <end position="476"/>
    </location>
</feature>
<dbReference type="InterPro" id="IPR000408">
    <property type="entry name" value="Reg_chr_condens"/>
</dbReference>
<dbReference type="SUPFAM" id="SSF50985">
    <property type="entry name" value="RCC1/BLIP-II"/>
    <property type="match status" value="1"/>
</dbReference>
<dbReference type="PROSITE" id="PS50012">
    <property type="entry name" value="RCC1_3"/>
    <property type="match status" value="7"/>
</dbReference>
<dbReference type="GO" id="GO:0005737">
    <property type="term" value="C:cytoplasm"/>
    <property type="evidence" value="ECO:0007669"/>
    <property type="project" value="TreeGrafter"/>
</dbReference>
<dbReference type="InterPro" id="IPR036116">
    <property type="entry name" value="FN3_sf"/>
</dbReference>
<dbReference type="EMBL" id="PVMZ01000018">
    <property type="protein sequence ID" value="PRX16714.1"/>
    <property type="molecule type" value="Genomic_DNA"/>
</dbReference>
<dbReference type="Pfam" id="PF00041">
    <property type="entry name" value="fn3"/>
    <property type="match status" value="1"/>
</dbReference>
<dbReference type="InterPro" id="IPR051553">
    <property type="entry name" value="Ran_GTPase-activating"/>
</dbReference>
<keyword evidence="4" id="KW-0624">Polysaccharide degradation</keyword>
<evidence type="ECO:0000313" key="8">
    <source>
        <dbReference type="Proteomes" id="UP000239415"/>
    </source>
</evidence>
<keyword evidence="1" id="KW-0344">Guanine-nucleotide releasing factor</keyword>
<gene>
    <name evidence="7" type="ORF">CLV67_11845</name>
</gene>
<dbReference type="PANTHER" id="PTHR45982:SF1">
    <property type="entry name" value="REGULATOR OF CHROMOSOME CONDENSATION"/>
    <property type="match status" value="1"/>
</dbReference>
<keyword evidence="3" id="KW-0326">Glycosidase</keyword>
<feature type="compositionally biased region" description="Pro residues" evidence="5">
    <location>
        <begin position="467"/>
        <end position="478"/>
    </location>
</feature>
<dbReference type="InterPro" id="IPR013783">
    <property type="entry name" value="Ig-like_fold"/>
</dbReference>
<dbReference type="SMART" id="SM00060">
    <property type="entry name" value="FN3"/>
    <property type="match status" value="1"/>
</dbReference>
<feature type="compositionally biased region" description="Low complexity" evidence="5">
    <location>
        <begin position="457"/>
        <end position="466"/>
    </location>
</feature>
<dbReference type="InterPro" id="IPR058923">
    <property type="entry name" value="RCC1-like_dom"/>
</dbReference>
<dbReference type="Gene3D" id="2.130.10.30">
    <property type="entry name" value="Regulator of chromosome condensation 1/beta-lactamase-inhibitor protein II"/>
    <property type="match status" value="2"/>
</dbReference>
<evidence type="ECO:0000256" key="4">
    <source>
        <dbReference type="ARBA" id="ARBA00023326"/>
    </source>
</evidence>
<accession>A0A2T0K1Q6</accession>
<feature type="region of interest" description="Disordered" evidence="5">
    <location>
        <begin position="457"/>
        <end position="481"/>
    </location>
</feature>
<evidence type="ECO:0000256" key="3">
    <source>
        <dbReference type="ARBA" id="ARBA00023295"/>
    </source>
</evidence>
<proteinExistence type="predicted"/>
<evidence type="ECO:0000256" key="5">
    <source>
        <dbReference type="SAM" id="MobiDB-lite"/>
    </source>
</evidence>
<sequence>MAALLAAATTGPVAARSAAPQITQLTAGGNFTCGVGSDLKGYCWGLGGNGQLGSGDTGDRSRPLAVRAPAGVTFTQLSAGGSHTCGLAGDTRMYCWGNGLSGQLGNGDTGVWSSPVAVNAPARVSFTSLTTGSGHSCGLGSDTRIYCWGGGESGQLGYGGTSDRAVPVAVSSPAGVTFTQLTSGSNHVCALGRNTRAYCWGYGTLGQLGDGVVENRSTPVTVDAPVGFTQLTANGAHTCGLGLDNRAYCWGYGGSGQLGTGDTGDRSRPAAVNAPAGVAFTQLAAGSDHTCGLSIDTRTYCWGNGGFGKLGDGSGVDRSAPVAVSAPPDVVFTQLTAGYHHTCGLGSDNRAYCWGAGNFGQLGDGATGNRATPGAVLPLPLPPVGPKPPTVVTVTPGDEAIEVSWTRGNLGDGLLNDYIATAAPGGARCVTSTTTCVITGLSNGTAYTVTVTADTTAGTATSAPSEPVTPRPTPPPDEQGPVITVTPGNRTLVRGTHFTTTITASDPAGVDRSYLADPDGADRPRSYTTASVRSGEDGNRTVTWIALDTLGNLTSAARTVIVDNTPPSVALGRTPKDGATVAKATTITASASDRNGIARVQLLVNGRAVATDTRSAYTFRLDPARYGKRFTVKLRAYDRAGNVGYSVQRTYRR</sequence>
<dbReference type="SUPFAM" id="SSF49265">
    <property type="entry name" value="Fibronectin type III"/>
    <property type="match status" value="1"/>
</dbReference>
<name>A0A2T0K1Q6_9ACTN</name>
<keyword evidence="4" id="KW-0119">Carbohydrate metabolism</keyword>
<dbReference type="InterPro" id="IPR009091">
    <property type="entry name" value="RCC1/BLIP-II"/>
</dbReference>
<dbReference type="GO" id="GO:0005085">
    <property type="term" value="F:guanyl-nucleotide exchange factor activity"/>
    <property type="evidence" value="ECO:0007669"/>
    <property type="project" value="TreeGrafter"/>
</dbReference>
<keyword evidence="3" id="KW-0378">Hydrolase</keyword>
<evidence type="ECO:0000256" key="1">
    <source>
        <dbReference type="ARBA" id="ARBA00022658"/>
    </source>
</evidence>
<organism evidence="7 8">
    <name type="scientific">Actinoplanes italicus</name>
    <dbReference type="NCBI Taxonomy" id="113567"/>
    <lineage>
        <taxon>Bacteria</taxon>
        <taxon>Bacillati</taxon>
        <taxon>Actinomycetota</taxon>
        <taxon>Actinomycetes</taxon>
        <taxon>Micromonosporales</taxon>
        <taxon>Micromonosporaceae</taxon>
        <taxon>Actinoplanes</taxon>
    </lineage>
</organism>
<evidence type="ECO:0000313" key="7">
    <source>
        <dbReference type="EMBL" id="PRX16714.1"/>
    </source>
</evidence>
<dbReference type="InterPro" id="IPR003961">
    <property type="entry name" value="FN3_dom"/>
</dbReference>
<evidence type="ECO:0000256" key="2">
    <source>
        <dbReference type="ARBA" id="ARBA00022737"/>
    </source>
</evidence>
<dbReference type="PROSITE" id="PS50853">
    <property type="entry name" value="FN3"/>
    <property type="match status" value="1"/>
</dbReference>
<dbReference type="AlphaFoldDB" id="A0A2T0K1Q6"/>
<reference evidence="7 8" key="1">
    <citation type="submission" date="2018-03" db="EMBL/GenBank/DDBJ databases">
        <title>Genomic Encyclopedia of Archaeal and Bacterial Type Strains, Phase II (KMG-II): from individual species to whole genera.</title>
        <authorList>
            <person name="Goeker M."/>
        </authorList>
    </citation>
    <scope>NUCLEOTIDE SEQUENCE [LARGE SCALE GENOMIC DNA]</scope>
    <source>
        <strain evidence="7 8">DSM 43146</strain>
    </source>
</reference>
<dbReference type="Gene3D" id="2.60.40.10">
    <property type="entry name" value="Immunoglobulins"/>
    <property type="match status" value="1"/>
</dbReference>